<evidence type="ECO:0000256" key="12">
    <source>
        <dbReference type="ARBA" id="ARBA00023012"/>
    </source>
</evidence>
<dbReference type="Gene3D" id="1.10.287.130">
    <property type="match status" value="1"/>
</dbReference>
<dbReference type="RefSeq" id="WP_111876492.1">
    <property type="nucleotide sequence ID" value="NZ_CBCSGC010000057.1"/>
</dbReference>
<dbReference type="GO" id="GO:0005886">
    <property type="term" value="C:plasma membrane"/>
    <property type="evidence" value="ECO:0007669"/>
    <property type="project" value="UniProtKB-SubCell"/>
</dbReference>
<feature type="transmembrane region" description="Helical" evidence="14">
    <location>
        <begin position="22"/>
        <end position="46"/>
    </location>
</feature>
<evidence type="ECO:0000256" key="13">
    <source>
        <dbReference type="ARBA" id="ARBA00023136"/>
    </source>
</evidence>
<evidence type="ECO:0000256" key="14">
    <source>
        <dbReference type="RuleBase" id="RU364088"/>
    </source>
</evidence>
<comment type="subcellular location">
    <subcellularLocation>
        <location evidence="2 14">Cell inner membrane</location>
    </subcellularLocation>
</comment>
<dbReference type="PRINTS" id="PR00344">
    <property type="entry name" value="BCTRLSENSOR"/>
</dbReference>
<dbReference type="SMART" id="SM00388">
    <property type="entry name" value="HisKA"/>
    <property type="match status" value="1"/>
</dbReference>
<accession>A0A328ZFG5</accession>
<dbReference type="SUPFAM" id="SSF55874">
    <property type="entry name" value="ATPase domain of HSP90 chaperone/DNA topoisomerase II/histidine kinase"/>
    <property type="match status" value="1"/>
</dbReference>
<comment type="function">
    <text evidence="14">Member of a two-component regulatory system.</text>
</comment>
<keyword evidence="4 14" id="KW-0997">Cell inner membrane</keyword>
<dbReference type="Pfam" id="PF00512">
    <property type="entry name" value="HisKA"/>
    <property type="match status" value="1"/>
</dbReference>
<sequence length="469" mass="49478">MKAAPGGHAHAASLGATLSRWLAVQTVLGLGVVCGAVYLVIALTMAQRQEEAIAQKEGAVMEVLAGHRPGHGAQAAAHMLDDMLAGHSELALRVADAQGRVVYARNPELVAADDAHLRRTFEINGPPESRRAVYATLVLDTRADDALLRRLAWTLLIAALAGAAVVSLGAFWRVRQGLSPLRHLVAQTAGLTATGTGQRLDGSAQPTELQPLIAQFNALLDRASGAYGQMEAFNADVAHELNTPLATLISSCELALRRSRGEAELQETLASNLEELRRLAGIVADMLFLSQADRGAAARSERVPALSALAIEVLEFHEAAIQDAGLRAEIVGDAPATVDARLLRRALSNLLGNATRYATPGSVVQVCIGRMPGPPETVSLSVRNQGPGIEARHLPRIFDRFYRVDTARPQADRNHGLGLAIVSAIARMHGGEAFAASGAGWVEIGIRLPAGEGHPVSSCSHARDDSCAP</sequence>
<keyword evidence="12 14" id="KW-0902">Two-component regulatory system</keyword>
<dbReference type="Pfam" id="PF02518">
    <property type="entry name" value="HATPase_c"/>
    <property type="match status" value="1"/>
</dbReference>
<dbReference type="GO" id="GO:0000155">
    <property type="term" value="F:phosphorelay sensor kinase activity"/>
    <property type="evidence" value="ECO:0007669"/>
    <property type="project" value="InterPro"/>
</dbReference>
<organism evidence="17 18">
    <name type="scientific">Paracidovorax anthurii</name>
    <dbReference type="NCBI Taxonomy" id="78229"/>
    <lineage>
        <taxon>Bacteria</taxon>
        <taxon>Pseudomonadati</taxon>
        <taxon>Pseudomonadota</taxon>
        <taxon>Betaproteobacteria</taxon>
        <taxon>Burkholderiales</taxon>
        <taxon>Comamonadaceae</taxon>
        <taxon>Paracidovorax</taxon>
    </lineage>
</organism>
<keyword evidence="8 14" id="KW-0547">Nucleotide-binding</keyword>
<dbReference type="InterPro" id="IPR003661">
    <property type="entry name" value="HisK_dim/P_dom"/>
</dbReference>
<dbReference type="PANTHER" id="PTHR45436:SF9">
    <property type="entry name" value="SENSOR PROTEIN"/>
    <property type="match status" value="1"/>
</dbReference>
<dbReference type="InterPro" id="IPR050428">
    <property type="entry name" value="TCS_sensor_his_kinase"/>
</dbReference>
<evidence type="ECO:0000256" key="8">
    <source>
        <dbReference type="ARBA" id="ARBA00022741"/>
    </source>
</evidence>
<protein>
    <recommendedName>
        <fullName evidence="14">Sensor protein</fullName>
        <ecNumber evidence="14">2.7.13.3</ecNumber>
    </recommendedName>
</protein>
<dbReference type="EMBL" id="QLTA01000009">
    <property type="protein sequence ID" value="RAR84801.1"/>
    <property type="molecule type" value="Genomic_DNA"/>
</dbReference>
<dbReference type="SMART" id="SM00387">
    <property type="entry name" value="HATPase_c"/>
    <property type="match status" value="1"/>
</dbReference>
<evidence type="ECO:0000259" key="15">
    <source>
        <dbReference type="PROSITE" id="PS50109"/>
    </source>
</evidence>
<evidence type="ECO:0000256" key="10">
    <source>
        <dbReference type="ARBA" id="ARBA00022840"/>
    </source>
</evidence>
<name>A0A328ZFG5_9BURK</name>
<dbReference type="InterPro" id="IPR005467">
    <property type="entry name" value="His_kinase_dom"/>
</dbReference>
<dbReference type="NCBIfam" id="TIGR01386">
    <property type="entry name" value="cztS_silS_copS"/>
    <property type="match status" value="1"/>
</dbReference>
<evidence type="ECO:0000313" key="17">
    <source>
        <dbReference type="EMBL" id="RAR84801.1"/>
    </source>
</evidence>
<evidence type="ECO:0000256" key="5">
    <source>
        <dbReference type="ARBA" id="ARBA00022553"/>
    </source>
</evidence>
<comment type="caution">
    <text evidence="17">The sequence shown here is derived from an EMBL/GenBank/DDBJ whole genome shotgun (WGS) entry which is preliminary data.</text>
</comment>
<keyword evidence="10 14" id="KW-0067">ATP-binding</keyword>
<dbReference type="Proteomes" id="UP000248856">
    <property type="component" value="Unassembled WGS sequence"/>
</dbReference>
<evidence type="ECO:0000256" key="2">
    <source>
        <dbReference type="ARBA" id="ARBA00004533"/>
    </source>
</evidence>
<dbReference type="EC" id="2.7.13.3" evidence="14"/>
<reference evidence="17 18" key="1">
    <citation type="submission" date="2018-06" db="EMBL/GenBank/DDBJ databases">
        <title>Genomic Encyclopedia of Archaeal and Bacterial Type Strains, Phase II (KMG-II): from individual species to whole genera.</title>
        <authorList>
            <person name="Goeker M."/>
        </authorList>
    </citation>
    <scope>NUCLEOTIDE SEQUENCE [LARGE SCALE GENOMIC DNA]</scope>
    <source>
        <strain evidence="17 18">CFPB 3232</strain>
    </source>
</reference>
<evidence type="ECO:0000256" key="1">
    <source>
        <dbReference type="ARBA" id="ARBA00000085"/>
    </source>
</evidence>
<dbReference type="AlphaFoldDB" id="A0A328ZFG5"/>
<evidence type="ECO:0000256" key="6">
    <source>
        <dbReference type="ARBA" id="ARBA00022679"/>
    </source>
</evidence>
<keyword evidence="18" id="KW-1185">Reference proteome</keyword>
<keyword evidence="5" id="KW-0597">Phosphoprotein</keyword>
<dbReference type="PROSITE" id="PS50885">
    <property type="entry name" value="HAMP"/>
    <property type="match status" value="1"/>
</dbReference>
<evidence type="ECO:0000259" key="16">
    <source>
        <dbReference type="PROSITE" id="PS50885"/>
    </source>
</evidence>
<dbReference type="InterPro" id="IPR004358">
    <property type="entry name" value="Sig_transdc_His_kin-like_C"/>
</dbReference>
<evidence type="ECO:0000256" key="9">
    <source>
        <dbReference type="ARBA" id="ARBA00022777"/>
    </source>
</evidence>
<keyword evidence="6 14" id="KW-0808">Transferase</keyword>
<keyword evidence="11 14" id="KW-1133">Transmembrane helix</keyword>
<keyword evidence="13 14" id="KW-0472">Membrane</keyword>
<keyword evidence="9 14" id="KW-0418">Kinase</keyword>
<feature type="domain" description="Histidine kinase" evidence="15">
    <location>
        <begin position="236"/>
        <end position="452"/>
    </location>
</feature>
<dbReference type="InterPro" id="IPR003660">
    <property type="entry name" value="HAMP_dom"/>
</dbReference>
<keyword evidence="3 14" id="KW-1003">Cell membrane</keyword>
<dbReference type="InterPro" id="IPR036097">
    <property type="entry name" value="HisK_dim/P_sf"/>
</dbReference>
<dbReference type="Gene3D" id="3.30.565.10">
    <property type="entry name" value="Histidine kinase-like ATPase, C-terminal domain"/>
    <property type="match status" value="1"/>
</dbReference>
<dbReference type="InterPro" id="IPR036890">
    <property type="entry name" value="HATPase_C_sf"/>
</dbReference>
<feature type="domain" description="HAMP" evidence="16">
    <location>
        <begin position="175"/>
        <end position="228"/>
    </location>
</feature>
<comment type="catalytic activity">
    <reaction evidence="1 14">
        <text>ATP + protein L-histidine = ADP + protein N-phospho-L-histidine.</text>
        <dbReference type="EC" id="2.7.13.3"/>
    </reaction>
</comment>
<dbReference type="InterPro" id="IPR006290">
    <property type="entry name" value="CztS_silS_copS"/>
</dbReference>
<evidence type="ECO:0000256" key="11">
    <source>
        <dbReference type="ARBA" id="ARBA00022989"/>
    </source>
</evidence>
<keyword evidence="7 14" id="KW-0812">Transmembrane</keyword>
<dbReference type="InterPro" id="IPR003594">
    <property type="entry name" value="HATPase_dom"/>
</dbReference>
<dbReference type="GO" id="GO:0005524">
    <property type="term" value="F:ATP binding"/>
    <property type="evidence" value="ECO:0007669"/>
    <property type="project" value="UniProtKB-KW"/>
</dbReference>
<proteinExistence type="predicted"/>
<dbReference type="SUPFAM" id="SSF47384">
    <property type="entry name" value="Homodimeric domain of signal transducing histidine kinase"/>
    <property type="match status" value="1"/>
</dbReference>
<evidence type="ECO:0000256" key="4">
    <source>
        <dbReference type="ARBA" id="ARBA00022519"/>
    </source>
</evidence>
<feature type="transmembrane region" description="Helical" evidence="14">
    <location>
        <begin position="151"/>
        <end position="172"/>
    </location>
</feature>
<gene>
    <name evidence="17" type="ORF">AX018_100933</name>
</gene>
<dbReference type="OrthoDB" id="9786919at2"/>
<dbReference type="PANTHER" id="PTHR45436">
    <property type="entry name" value="SENSOR HISTIDINE KINASE YKOH"/>
    <property type="match status" value="1"/>
</dbReference>
<dbReference type="CDD" id="cd00082">
    <property type="entry name" value="HisKA"/>
    <property type="match status" value="1"/>
</dbReference>
<evidence type="ECO:0000256" key="7">
    <source>
        <dbReference type="ARBA" id="ARBA00022692"/>
    </source>
</evidence>
<evidence type="ECO:0000313" key="18">
    <source>
        <dbReference type="Proteomes" id="UP000248856"/>
    </source>
</evidence>
<dbReference type="CDD" id="cd00075">
    <property type="entry name" value="HATPase"/>
    <property type="match status" value="1"/>
</dbReference>
<evidence type="ECO:0000256" key="3">
    <source>
        <dbReference type="ARBA" id="ARBA00022475"/>
    </source>
</evidence>
<dbReference type="PROSITE" id="PS50109">
    <property type="entry name" value="HIS_KIN"/>
    <property type="match status" value="1"/>
</dbReference>